<dbReference type="Proteomes" id="UP001388673">
    <property type="component" value="Unassembled WGS sequence"/>
</dbReference>
<dbReference type="KEGG" id="kne:92181555"/>
<feature type="region of interest" description="Disordered" evidence="1">
    <location>
        <begin position="385"/>
        <end position="421"/>
    </location>
</feature>
<keyword evidence="2" id="KW-1133">Transmembrane helix</keyword>
<dbReference type="AlphaFoldDB" id="A0AAW0YXG4"/>
<dbReference type="GO" id="GO:0016491">
    <property type="term" value="F:oxidoreductase activity"/>
    <property type="evidence" value="ECO:0007669"/>
    <property type="project" value="InterPro"/>
</dbReference>
<feature type="transmembrane region" description="Helical" evidence="2">
    <location>
        <begin position="137"/>
        <end position="163"/>
    </location>
</feature>
<gene>
    <name evidence="4" type="ORF">IAR55_004297</name>
</gene>
<dbReference type="PANTHER" id="PTHR42923:SF17">
    <property type="entry name" value="AMINE OXIDASE DOMAIN-CONTAINING PROTEIN"/>
    <property type="match status" value="1"/>
</dbReference>
<dbReference type="Pfam" id="PF01593">
    <property type="entry name" value="Amino_oxidase"/>
    <property type="match status" value="1"/>
</dbReference>
<dbReference type="RefSeq" id="XP_066801810.1">
    <property type="nucleotide sequence ID" value="XM_066947396.1"/>
</dbReference>
<reference evidence="4 5" key="1">
    <citation type="journal article" date="2024" name="bioRxiv">
        <title>Comparative genomics of Cryptococcus and Kwoniella reveals pathogenesis evolution and contrasting karyotype dynamics via intercentromeric recombination or chromosome fusion.</title>
        <authorList>
            <person name="Coelho M.A."/>
            <person name="David-Palma M."/>
            <person name="Shea T."/>
            <person name="Bowers K."/>
            <person name="McGinley-Smith S."/>
            <person name="Mohammad A.W."/>
            <person name="Gnirke A."/>
            <person name="Yurkov A.M."/>
            <person name="Nowrousian M."/>
            <person name="Sun S."/>
            <person name="Cuomo C.A."/>
            <person name="Heitman J."/>
        </authorList>
    </citation>
    <scope>NUCLEOTIDE SEQUENCE [LARGE SCALE GENOMIC DNA]</scope>
    <source>
        <strain evidence="4 5">CBS 13917</strain>
    </source>
</reference>
<dbReference type="GeneID" id="92181555"/>
<keyword evidence="5" id="KW-1185">Reference proteome</keyword>
<feature type="compositionally biased region" description="Low complexity" evidence="1">
    <location>
        <begin position="389"/>
        <end position="403"/>
    </location>
</feature>
<protein>
    <recommendedName>
        <fullName evidence="3">Amine oxidase domain-containing protein</fullName>
    </recommendedName>
</protein>
<evidence type="ECO:0000259" key="3">
    <source>
        <dbReference type="Pfam" id="PF01593"/>
    </source>
</evidence>
<evidence type="ECO:0000313" key="5">
    <source>
        <dbReference type="Proteomes" id="UP001388673"/>
    </source>
</evidence>
<evidence type="ECO:0000313" key="4">
    <source>
        <dbReference type="EMBL" id="KAK8850379.1"/>
    </source>
</evidence>
<dbReference type="Gene3D" id="3.50.50.60">
    <property type="entry name" value="FAD/NAD(P)-binding domain"/>
    <property type="match status" value="2"/>
</dbReference>
<dbReference type="InterPro" id="IPR050464">
    <property type="entry name" value="Zeta_carotene_desat/Oxidored"/>
</dbReference>
<keyword evidence="2" id="KW-0472">Membrane</keyword>
<name>A0AAW0YXG4_9TREE</name>
<proteinExistence type="predicted"/>
<comment type="caution">
    <text evidence="4">The sequence shown here is derived from an EMBL/GenBank/DDBJ whole genome shotgun (WGS) entry which is preliminary data.</text>
</comment>
<feature type="domain" description="Amine oxidase" evidence="3">
    <location>
        <begin position="263"/>
        <end position="331"/>
    </location>
</feature>
<evidence type="ECO:0000256" key="1">
    <source>
        <dbReference type="SAM" id="MobiDB-lite"/>
    </source>
</evidence>
<dbReference type="SUPFAM" id="SSF51905">
    <property type="entry name" value="FAD/NAD(P)-binding domain"/>
    <property type="match status" value="1"/>
</dbReference>
<dbReference type="Pfam" id="PF13450">
    <property type="entry name" value="NAD_binding_8"/>
    <property type="match status" value="1"/>
</dbReference>
<keyword evidence="2" id="KW-0812">Transmembrane</keyword>
<dbReference type="InterPro" id="IPR036188">
    <property type="entry name" value="FAD/NAD-bd_sf"/>
</dbReference>
<accession>A0AAW0YXG4</accession>
<dbReference type="InterPro" id="IPR002937">
    <property type="entry name" value="Amino_oxidase"/>
</dbReference>
<dbReference type="PANTHER" id="PTHR42923">
    <property type="entry name" value="PROTOPORPHYRINOGEN OXIDASE"/>
    <property type="match status" value="1"/>
</dbReference>
<sequence>MRVAVIGSGLAGLTTAYLLRREGVEVWLVEKSSKVGFHAESVVVTPSNGETSEEVTKSATVKSDGAKWVVDVPMRGFQGGYYPLLLSLYMHLGIPVKPTNYAYSFTSPSLSTYFIHSGSSGYSIPSLPSSAYTSPFAFVRAIGTFLGTALCYILLIALSFMAWHDFLPSPLSSPNLTLGDFTDHLTTFLSRPITIPIIGYSPWTPLGDIFRSFIDTIVLPLFSAVGTMTSSDVYSLPARVLLEYVHSTLGTDHYHFANGFSAADVARSLSAPIRGQGDGHVRLNTEITGLEYAIGGGVRVTLRTGDREEEGLRVDKVVLATQASVAKTLLRGLEASLKDWGEEKEKVRVGKIRAALEQVQYRETIVITHRDTSILPAEPDQRPINLFLPSVPSSSTPPKSPSSITLSDSPPSEKPATPFFPPSKGIYTMATQIMPSPKGDAESVLQTTNPVVALDPERILGISNLERALPLKRPTDTLNDLRPCSRNALVYLVGSYAYPGIPLLEGCVGSARVAVEGLLASLTPETDMTLHKSATGGKWPMSKIWERTKRGEGVGGIDWEAGRGSKVVRIWRWRRRKGGVWS</sequence>
<evidence type="ECO:0000256" key="2">
    <source>
        <dbReference type="SAM" id="Phobius"/>
    </source>
</evidence>
<organism evidence="4 5">
    <name type="scientific">Kwoniella newhampshirensis</name>
    <dbReference type="NCBI Taxonomy" id="1651941"/>
    <lineage>
        <taxon>Eukaryota</taxon>
        <taxon>Fungi</taxon>
        <taxon>Dikarya</taxon>
        <taxon>Basidiomycota</taxon>
        <taxon>Agaricomycotina</taxon>
        <taxon>Tremellomycetes</taxon>
        <taxon>Tremellales</taxon>
        <taxon>Cryptococcaceae</taxon>
        <taxon>Kwoniella</taxon>
    </lineage>
</organism>
<dbReference type="EMBL" id="JBCAWK010000008">
    <property type="protein sequence ID" value="KAK8850379.1"/>
    <property type="molecule type" value="Genomic_DNA"/>
</dbReference>